<accession>A0A4P9X2L1</accession>
<dbReference type="EMBL" id="ML014385">
    <property type="protein sequence ID" value="RKO98656.1"/>
    <property type="molecule type" value="Genomic_DNA"/>
</dbReference>
<feature type="chain" id="PRO_5020511903" evidence="1">
    <location>
        <begin position="23"/>
        <end position="323"/>
    </location>
</feature>
<name>A0A4P9X2L1_9FUNG</name>
<sequence length="323" mass="36306">MLGTLITASLVSLALQVPLAAAGPLSLVKRDDAADKAWDNAVEDKALWATHQDAEIKLLNRLPTAIRKDLKIINVHDALSFEPTIYEIEGKDHFFEASLNVWMDELKLFDAKTAEIKDGDKTIKVEPFLDEFKKIISSQKPSYNQCLPSPEALKSHRTALKQILGYYFSYWQQMEPPPKTGIDTNNHGRRMTWNRLNLGCMFPAIRGVIEHIREKRGGRGLPLPGLANMVPFRMHVTEYYRHNGKKFQTSGSGPVPETMLDVISLPCPANHTGSSVPVLDMTDEKKSSIIVMYGNKLKGKGVDILFETEPISAYRFEVCRPNK</sequence>
<keyword evidence="1" id="KW-0732">Signal</keyword>
<evidence type="ECO:0000313" key="2">
    <source>
        <dbReference type="EMBL" id="RKO98656.1"/>
    </source>
</evidence>
<protein>
    <submittedName>
        <fullName evidence="2">Uncharacterized protein</fullName>
    </submittedName>
</protein>
<organism evidence="2 3">
    <name type="scientific">Caulochytrium protostelioides</name>
    <dbReference type="NCBI Taxonomy" id="1555241"/>
    <lineage>
        <taxon>Eukaryota</taxon>
        <taxon>Fungi</taxon>
        <taxon>Fungi incertae sedis</taxon>
        <taxon>Chytridiomycota</taxon>
        <taxon>Chytridiomycota incertae sedis</taxon>
        <taxon>Chytridiomycetes</taxon>
        <taxon>Caulochytriales</taxon>
        <taxon>Caulochytriaceae</taxon>
        <taxon>Caulochytrium</taxon>
    </lineage>
</organism>
<dbReference type="Proteomes" id="UP000274922">
    <property type="component" value="Unassembled WGS sequence"/>
</dbReference>
<reference evidence="3" key="1">
    <citation type="journal article" date="2018" name="Nat. Microbiol.">
        <title>Leveraging single-cell genomics to expand the fungal tree of life.</title>
        <authorList>
            <person name="Ahrendt S.R."/>
            <person name="Quandt C.A."/>
            <person name="Ciobanu D."/>
            <person name="Clum A."/>
            <person name="Salamov A."/>
            <person name="Andreopoulos B."/>
            <person name="Cheng J.F."/>
            <person name="Woyke T."/>
            <person name="Pelin A."/>
            <person name="Henrissat B."/>
            <person name="Reynolds N.K."/>
            <person name="Benny G.L."/>
            <person name="Smith M.E."/>
            <person name="James T.Y."/>
            <person name="Grigoriev I.V."/>
        </authorList>
    </citation>
    <scope>NUCLEOTIDE SEQUENCE [LARGE SCALE GENOMIC DNA]</scope>
    <source>
        <strain evidence="3">ATCC 52028</strain>
    </source>
</reference>
<evidence type="ECO:0000256" key="1">
    <source>
        <dbReference type="SAM" id="SignalP"/>
    </source>
</evidence>
<evidence type="ECO:0000313" key="3">
    <source>
        <dbReference type="Proteomes" id="UP000274922"/>
    </source>
</evidence>
<proteinExistence type="predicted"/>
<keyword evidence="3" id="KW-1185">Reference proteome</keyword>
<gene>
    <name evidence="2" type="ORF">CXG81DRAFT_28541</name>
</gene>
<feature type="signal peptide" evidence="1">
    <location>
        <begin position="1"/>
        <end position="22"/>
    </location>
</feature>
<dbReference type="AlphaFoldDB" id="A0A4P9X2L1"/>